<comment type="catalytic activity">
    <reaction evidence="4">
        <text>chorismate = 3-[(1-carboxyvinyl)-oxy]benzoate + H2O</text>
        <dbReference type="Rhea" id="RHEA:40051"/>
        <dbReference type="ChEBI" id="CHEBI:15377"/>
        <dbReference type="ChEBI" id="CHEBI:29748"/>
        <dbReference type="ChEBI" id="CHEBI:76981"/>
        <dbReference type="EC" id="4.2.1.151"/>
    </reaction>
</comment>
<dbReference type="CDD" id="cd13634">
    <property type="entry name" value="PBP2_Sco4506"/>
    <property type="match status" value="1"/>
</dbReference>
<dbReference type="Proteomes" id="UP000002985">
    <property type="component" value="Unassembled WGS sequence"/>
</dbReference>
<comment type="pathway">
    <text evidence="1 4">Quinol/quinone metabolism; menaquinone biosynthesis.</text>
</comment>
<keyword evidence="6" id="KW-1185">Reference proteome</keyword>
<dbReference type="Pfam" id="PF02621">
    <property type="entry name" value="VitK2_biosynth"/>
    <property type="match status" value="1"/>
</dbReference>
<evidence type="ECO:0000313" key="5">
    <source>
        <dbReference type="EMBL" id="GAB62862.1"/>
    </source>
</evidence>
<dbReference type="GO" id="GO:0016836">
    <property type="term" value="F:hydro-lyase activity"/>
    <property type="evidence" value="ECO:0007669"/>
    <property type="project" value="UniProtKB-UniRule"/>
</dbReference>
<evidence type="ECO:0000256" key="1">
    <source>
        <dbReference type="ARBA" id="ARBA00004863"/>
    </source>
</evidence>
<evidence type="ECO:0000256" key="3">
    <source>
        <dbReference type="ARBA" id="ARBA00023239"/>
    </source>
</evidence>
<dbReference type="EC" id="4.2.1.151" evidence="4"/>
<comment type="caution">
    <text evidence="5">The sequence shown here is derived from an EMBL/GenBank/DDBJ whole genome shotgun (WGS) entry which is preliminary data.</text>
</comment>
<comment type="function">
    <text evidence="4">Catalyzes the dehydration of chorismate into 3-[(1-carboxyvinyl)oxy]benzoate, a step in the biosynthesis of menaquinone (MK, vitamin K2).</text>
</comment>
<dbReference type="AlphaFoldDB" id="I3IMB7"/>
<accession>I3IMB7</accession>
<keyword evidence="3 4" id="KW-0456">Lyase</keyword>
<reference evidence="5 6" key="1">
    <citation type="journal article" date="2012" name="FEBS Lett.">
        <title>Anammox organism KSU-1 expresses a NirK-type copper-containing nitrite reductase instead of a NirS-type with cytochrome cd1.</title>
        <authorList>
            <person name="Hira D."/>
            <person name="Toh H."/>
            <person name="Migita C.T."/>
            <person name="Okubo H."/>
            <person name="Nishiyama T."/>
            <person name="Hattori M."/>
            <person name="Furukawa K."/>
            <person name="Fujii T."/>
        </authorList>
    </citation>
    <scope>NUCLEOTIDE SEQUENCE [LARGE SCALE GENOMIC DNA]</scope>
</reference>
<dbReference type="SUPFAM" id="SSF53850">
    <property type="entry name" value="Periplasmic binding protein-like II"/>
    <property type="match status" value="1"/>
</dbReference>
<dbReference type="eggNOG" id="COG1427">
    <property type="taxonomic scope" value="Bacteria"/>
</dbReference>
<dbReference type="PANTHER" id="PTHR37690">
    <property type="entry name" value="CHORISMATE DEHYDRATASE"/>
    <property type="match status" value="1"/>
</dbReference>
<dbReference type="GO" id="GO:0009234">
    <property type="term" value="P:menaquinone biosynthetic process"/>
    <property type="evidence" value="ECO:0007669"/>
    <property type="project" value="UniProtKB-UniRule"/>
</dbReference>
<dbReference type="STRING" id="247490.KSU1_C1266"/>
<evidence type="ECO:0000256" key="2">
    <source>
        <dbReference type="ARBA" id="ARBA00022428"/>
    </source>
</evidence>
<dbReference type="HAMAP" id="MF_00995">
    <property type="entry name" value="MqnA"/>
    <property type="match status" value="1"/>
</dbReference>
<evidence type="ECO:0000256" key="4">
    <source>
        <dbReference type="HAMAP-Rule" id="MF_00995"/>
    </source>
</evidence>
<dbReference type="PANTHER" id="PTHR37690:SF1">
    <property type="entry name" value="CHORISMATE DEHYDRATASE"/>
    <property type="match status" value="1"/>
</dbReference>
<dbReference type="EMBL" id="BAFH01000003">
    <property type="protein sequence ID" value="GAB62862.1"/>
    <property type="molecule type" value="Genomic_DNA"/>
</dbReference>
<dbReference type="Gene3D" id="3.40.190.10">
    <property type="entry name" value="Periplasmic binding protein-like II"/>
    <property type="match status" value="2"/>
</dbReference>
<dbReference type="InterPro" id="IPR030868">
    <property type="entry name" value="MqnA"/>
</dbReference>
<comment type="similarity">
    <text evidence="4">Belongs to the MqnA/MqnD family. MqnA subfamily.</text>
</comment>
<proteinExistence type="inferred from homology"/>
<dbReference type="InterPro" id="IPR003773">
    <property type="entry name" value="Menaquinone_biosynth"/>
</dbReference>
<keyword evidence="2 4" id="KW-0474">Menaquinone biosynthesis</keyword>
<dbReference type="OrthoDB" id="9810112at2"/>
<evidence type="ECO:0000313" key="6">
    <source>
        <dbReference type="Proteomes" id="UP000002985"/>
    </source>
</evidence>
<name>I3IMB7_9BACT</name>
<dbReference type="UniPathway" id="UPA00079"/>
<sequence>MQELSLYQKDYLGKRIMTKKLRIGVVPYMNAKPLIYTLTQQSDSVELLFEVPSLLPEMLNNDHIDVAIIPSIEYFRNGNYAIVPNISLSSLGTVESVKIFSKVPIQNIRTAALDKSSLTSCTLTKILFKEYYHLSPQYTSWNNQYDISRIDTDAVLIIGDNAMRASDNGYFTLDLGQAWFEYTGLPFVYAVWAVKKTHRMPDINILLQNAKECGMKLVKTIAADESQRLRFPYEKCLNYLTNSMKYNLGKNEIKGLQTFYHYAVSLGLAPQGVKIVFNET</sequence>
<protein>
    <recommendedName>
        <fullName evidence="4">Chorismate dehydratase</fullName>
        <ecNumber evidence="4">4.2.1.151</ecNumber>
    </recommendedName>
    <alternativeName>
        <fullName evidence="4">Menaquinone biosynthetic enzyme MqnA</fullName>
    </alternativeName>
</protein>
<organism evidence="5 6">
    <name type="scientific">Candidatus Jettenia caeni</name>
    <dbReference type="NCBI Taxonomy" id="247490"/>
    <lineage>
        <taxon>Bacteria</taxon>
        <taxon>Pseudomonadati</taxon>
        <taxon>Planctomycetota</taxon>
        <taxon>Candidatus Brocadiia</taxon>
        <taxon>Candidatus Brocadiales</taxon>
        <taxon>Candidatus Brocadiaceae</taxon>
        <taxon>Candidatus Jettenia</taxon>
    </lineage>
</organism>
<gene>
    <name evidence="4" type="primary">mqnA</name>
    <name evidence="5" type="ORF">KSU1_C1266</name>
</gene>